<comment type="pathway">
    <text evidence="3">Protein modification; protein glycosylation.</text>
</comment>
<keyword evidence="13" id="KW-1015">Disulfide bond</keyword>
<sequence length="752" mass="85392">MYVEYKQVHEFQGVYERLAARCLGPLGRPLATCGMSRLLGGTLERVCKAVLLLCLLHFLVAVILYFDVYAQHLAFFSRFSTRSPAHALYPAASSSTNCSRPNATAASSGLPEVPSARPGPTAPVIPPCPDVPPGLVGRVVIEFTSPMPLERVQRENPGVLLGGRYTPPDCTPAQTVAVIIPFRHREHHLRYWLHYLHPMLRRQRLRYGIYVINQHGEETFNRAKLLNVGFLEALKEDATYDCFIFSDVDLVPMDDRNLYRCGDQPRHFAIAMDKFGFRLPYASYFGGVSGLSKAQFLRINGFPNEYWGWGGEDDDIFNRISLTGMKISRPDVRIGRYRMIKHDRDKHNEPNPQRFSKIQNTKMSMKWDGIGSVRYRVLEVSRQPLFTNITVDIGRPITRRGLDVSGKGSVGVALARSNQRSPRKSSTLDLRGPRRTQAMSRDSPALWELVEEHVPLPERPEVKRILGEAAVDLSLELREEVPQLSLQVAMLKALLQESRSSQASGSHPMSDSPSLLAPPPLLRDIMRQELRQLLQGLRFKAVCEGRDQTQVWAQYSPRVLRFALEEPRCDSTQQELSRMRASKPRTRISHTEGVMLTPPVSSCHRDLNVIKDQLNVSNIDQVVRHLRSLLEKECQMLQKEISDLQHCLETEQMQACQPYKATLEPTMAEIKEQKKAMEQELQVSVGPSCVSAKHRQKPLRSIPGFRPFPCLHGYMPTPPSERCPHPQGQAVTHRWRQLRYSYWEEPTSTSVS</sequence>
<keyword evidence="14" id="KW-0325">Glycoprotein</keyword>
<dbReference type="GO" id="GO:0003945">
    <property type="term" value="F:N-acetyllactosamine synthase activity"/>
    <property type="evidence" value="ECO:0007669"/>
    <property type="project" value="UniProtKB-EC"/>
</dbReference>
<evidence type="ECO:0000256" key="2">
    <source>
        <dbReference type="ARBA" id="ARBA00004447"/>
    </source>
</evidence>
<evidence type="ECO:0000256" key="10">
    <source>
        <dbReference type="ARBA" id="ARBA00022989"/>
    </source>
</evidence>
<dbReference type="Pfam" id="PF13733">
    <property type="entry name" value="Glyco_transf_7N"/>
    <property type="match status" value="1"/>
</dbReference>
<evidence type="ECO:0000256" key="7">
    <source>
        <dbReference type="ARBA" id="ARBA00022692"/>
    </source>
</evidence>
<dbReference type="Pfam" id="PF15669">
    <property type="entry name" value="CCDC24"/>
    <property type="match status" value="1"/>
</dbReference>
<keyword evidence="8" id="KW-0479">Metal-binding</keyword>
<dbReference type="InterPro" id="IPR027995">
    <property type="entry name" value="Galactosyl_T_N"/>
</dbReference>
<dbReference type="PRINTS" id="PR02050">
    <property type="entry name" value="B14GALTRFASE"/>
</dbReference>
<evidence type="ECO:0000256" key="12">
    <source>
        <dbReference type="ARBA" id="ARBA00023136"/>
    </source>
</evidence>
<evidence type="ECO:0000259" key="23">
    <source>
        <dbReference type="Pfam" id="PF13733"/>
    </source>
</evidence>
<evidence type="ECO:0000256" key="6">
    <source>
        <dbReference type="ARBA" id="ARBA00022679"/>
    </source>
</evidence>
<dbReference type="SUPFAM" id="SSF53448">
    <property type="entry name" value="Nucleotide-diphospho-sugar transferases"/>
    <property type="match status" value="1"/>
</dbReference>
<evidence type="ECO:0000256" key="13">
    <source>
        <dbReference type="ARBA" id="ARBA00023157"/>
    </source>
</evidence>
<evidence type="ECO:0000313" key="24">
    <source>
        <dbReference type="EMBL" id="KAK7805815.1"/>
    </source>
</evidence>
<dbReference type="CDD" id="cd00899">
    <property type="entry name" value="b4GalT"/>
    <property type="match status" value="1"/>
</dbReference>
<evidence type="ECO:0000256" key="8">
    <source>
        <dbReference type="ARBA" id="ARBA00022723"/>
    </source>
</evidence>
<protein>
    <recommendedName>
        <fullName evidence="18">N-acetyllactosamine synthase</fullName>
        <ecNumber evidence="16">2.4.1.90</ecNumber>
    </recommendedName>
    <alternativeName>
        <fullName evidence="18">N-acetyllactosamine synthase</fullName>
    </alternativeName>
    <alternativeName>
        <fullName evidence="17">Nal synthase</fullName>
    </alternativeName>
</protein>
<dbReference type="InterPro" id="IPR027791">
    <property type="entry name" value="Galactosyl_T_C"/>
</dbReference>
<dbReference type="AlphaFoldDB" id="A0AAW0HUQ0"/>
<keyword evidence="5" id="KW-0328">Glycosyltransferase</keyword>
<dbReference type="PANTHER" id="PTHR19300">
    <property type="entry name" value="BETA-1,4-GALACTOSYLTRANSFERASE"/>
    <property type="match status" value="1"/>
</dbReference>
<comment type="subcellular location">
    <subcellularLocation>
        <location evidence="2">Golgi apparatus</location>
        <location evidence="2">Golgi stack membrane</location>
        <topology evidence="2">Single-pass type II membrane protein</topology>
    </subcellularLocation>
</comment>
<dbReference type="GO" id="GO:0005975">
    <property type="term" value="P:carbohydrate metabolic process"/>
    <property type="evidence" value="ECO:0007669"/>
    <property type="project" value="InterPro"/>
</dbReference>
<dbReference type="FunFam" id="3.90.550.10:FF:000028">
    <property type="entry name" value="beta-1,4-galactosyltransferase 1"/>
    <property type="match status" value="1"/>
</dbReference>
<keyword evidence="7 21" id="KW-0812">Transmembrane</keyword>
<organism evidence="24 25">
    <name type="scientific">Myodes glareolus</name>
    <name type="common">Bank vole</name>
    <name type="synonym">Clethrionomys glareolus</name>
    <dbReference type="NCBI Taxonomy" id="447135"/>
    <lineage>
        <taxon>Eukaryota</taxon>
        <taxon>Metazoa</taxon>
        <taxon>Chordata</taxon>
        <taxon>Craniata</taxon>
        <taxon>Vertebrata</taxon>
        <taxon>Euteleostomi</taxon>
        <taxon>Mammalia</taxon>
        <taxon>Eutheria</taxon>
        <taxon>Euarchontoglires</taxon>
        <taxon>Glires</taxon>
        <taxon>Rodentia</taxon>
        <taxon>Myomorpha</taxon>
        <taxon>Muroidea</taxon>
        <taxon>Cricetidae</taxon>
        <taxon>Arvicolinae</taxon>
        <taxon>Myodes</taxon>
    </lineage>
</organism>
<comment type="similarity">
    <text evidence="4">Belongs to the glycosyltransferase 7 family.</text>
</comment>
<proteinExistence type="inferred from homology"/>
<evidence type="ECO:0000256" key="1">
    <source>
        <dbReference type="ARBA" id="ARBA00001936"/>
    </source>
</evidence>
<evidence type="ECO:0000256" key="4">
    <source>
        <dbReference type="ARBA" id="ARBA00005735"/>
    </source>
</evidence>
<keyword evidence="6" id="KW-0808">Transferase</keyword>
<evidence type="ECO:0000256" key="21">
    <source>
        <dbReference type="SAM" id="Phobius"/>
    </source>
</evidence>
<comment type="catalytic activity">
    <reaction evidence="19">
        <text>N-acetyl-D-glucosamine + UDP-alpha-D-galactose = beta-D-galactosyl-(1-&gt;4)-N-acetyl-D-glucosamine + UDP + H(+)</text>
        <dbReference type="Rhea" id="RHEA:17745"/>
        <dbReference type="ChEBI" id="CHEBI:15378"/>
        <dbReference type="ChEBI" id="CHEBI:58223"/>
        <dbReference type="ChEBI" id="CHEBI:60152"/>
        <dbReference type="ChEBI" id="CHEBI:66914"/>
        <dbReference type="ChEBI" id="CHEBI:506227"/>
        <dbReference type="EC" id="2.4.1.90"/>
    </reaction>
    <physiologicalReaction direction="left-to-right" evidence="19">
        <dbReference type="Rhea" id="RHEA:17746"/>
    </physiologicalReaction>
</comment>
<feature type="region of interest" description="Disordered" evidence="20">
    <location>
        <begin position="414"/>
        <end position="441"/>
    </location>
</feature>
<evidence type="ECO:0000256" key="5">
    <source>
        <dbReference type="ARBA" id="ARBA00022676"/>
    </source>
</evidence>
<evidence type="ECO:0000256" key="20">
    <source>
        <dbReference type="SAM" id="MobiDB-lite"/>
    </source>
</evidence>
<evidence type="ECO:0000256" key="16">
    <source>
        <dbReference type="ARBA" id="ARBA00038891"/>
    </source>
</evidence>
<evidence type="ECO:0000256" key="11">
    <source>
        <dbReference type="ARBA" id="ARBA00023034"/>
    </source>
</evidence>
<dbReference type="PANTHER" id="PTHR19300:SF32">
    <property type="entry name" value="BETA-1,4-GALACTOSYLTRANSFERASE 2"/>
    <property type="match status" value="1"/>
</dbReference>
<feature type="domain" description="Galactosyltransferase C-terminal" evidence="22">
    <location>
        <begin position="266"/>
        <end position="343"/>
    </location>
</feature>
<feature type="region of interest" description="Disordered" evidence="20">
    <location>
        <begin position="92"/>
        <end position="121"/>
    </location>
</feature>
<feature type="non-terminal residue" evidence="24">
    <location>
        <position position="752"/>
    </location>
</feature>
<keyword evidence="25" id="KW-1185">Reference proteome</keyword>
<evidence type="ECO:0000259" key="22">
    <source>
        <dbReference type="Pfam" id="PF02709"/>
    </source>
</evidence>
<dbReference type="InterPro" id="IPR029044">
    <property type="entry name" value="Nucleotide-diphossugar_trans"/>
</dbReference>
<dbReference type="InterPro" id="IPR031367">
    <property type="entry name" value="CCDC24"/>
</dbReference>
<evidence type="ECO:0000256" key="17">
    <source>
        <dbReference type="ARBA" id="ARBA00041655"/>
    </source>
</evidence>
<keyword evidence="15" id="KW-0464">Manganese</keyword>
<keyword evidence="11" id="KW-0333">Golgi apparatus</keyword>
<feature type="domain" description="Galactosyltransferase N-terminal" evidence="23">
    <location>
        <begin position="128"/>
        <end position="261"/>
    </location>
</feature>
<feature type="compositionally biased region" description="Polar residues" evidence="20">
    <location>
        <begin position="92"/>
        <end position="107"/>
    </location>
</feature>
<feature type="compositionally biased region" description="Polar residues" evidence="20">
    <location>
        <begin position="416"/>
        <end position="428"/>
    </location>
</feature>
<evidence type="ECO:0000256" key="14">
    <source>
        <dbReference type="ARBA" id="ARBA00023180"/>
    </source>
</evidence>
<dbReference type="InterPro" id="IPR003859">
    <property type="entry name" value="Galactosyl_T"/>
</dbReference>
<keyword evidence="12 21" id="KW-0472">Membrane</keyword>
<dbReference type="EMBL" id="JBBHLL010000326">
    <property type="protein sequence ID" value="KAK7805815.1"/>
    <property type="molecule type" value="Genomic_DNA"/>
</dbReference>
<evidence type="ECO:0000313" key="25">
    <source>
        <dbReference type="Proteomes" id="UP001488838"/>
    </source>
</evidence>
<comment type="cofactor">
    <cofactor evidence="1">
        <name>Mn(2+)</name>
        <dbReference type="ChEBI" id="CHEBI:29035"/>
    </cofactor>
</comment>
<name>A0AAW0HUQ0_MYOGA</name>
<accession>A0AAW0HUQ0</accession>
<evidence type="ECO:0000256" key="19">
    <source>
        <dbReference type="ARBA" id="ARBA00049413"/>
    </source>
</evidence>
<dbReference type="GO" id="GO:0032580">
    <property type="term" value="C:Golgi cisterna membrane"/>
    <property type="evidence" value="ECO:0007669"/>
    <property type="project" value="UniProtKB-SubCell"/>
</dbReference>
<feature type="transmembrane region" description="Helical" evidence="21">
    <location>
        <begin position="46"/>
        <end position="66"/>
    </location>
</feature>
<dbReference type="Gene3D" id="3.90.550.10">
    <property type="entry name" value="Spore Coat Polysaccharide Biosynthesis Protein SpsA, Chain A"/>
    <property type="match status" value="1"/>
</dbReference>
<evidence type="ECO:0000256" key="3">
    <source>
        <dbReference type="ARBA" id="ARBA00004922"/>
    </source>
</evidence>
<evidence type="ECO:0000256" key="9">
    <source>
        <dbReference type="ARBA" id="ARBA00022968"/>
    </source>
</evidence>
<dbReference type="EC" id="2.4.1.90" evidence="16"/>
<reference evidence="24 25" key="1">
    <citation type="journal article" date="2023" name="bioRxiv">
        <title>Conserved and derived expression patterns and positive selection on dental genes reveal complex evolutionary context of ever-growing rodent molars.</title>
        <authorList>
            <person name="Calamari Z.T."/>
            <person name="Song A."/>
            <person name="Cohen E."/>
            <person name="Akter M."/>
            <person name="Roy R.D."/>
            <person name="Hallikas O."/>
            <person name="Christensen M.M."/>
            <person name="Li P."/>
            <person name="Marangoni P."/>
            <person name="Jernvall J."/>
            <person name="Klein O.D."/>
        </authorList>
    </citation>
    <scope>NUCLEOTIDE SEQUENCE [LARGE SCALE GENOMIC DNA]</scope>
    <source>
        <strain evidence="24">V071</strain>
    </source>
</reference>
<dbReference type="GO" id="GO:0046872">
    <property type="term" value="F:metal ion binding"/>
    <property type="evidence" value="ECO:0007669"/>
    <property type="project" value="UniProtKB-KW"/>
</dbReference>
<comment type="caution">
    <text evidence="24">The sequence shown here is derived from an EMBL/GenBank/DDBJ whole genome shotgun (WGS) entry which is preliminary data.</text>
</comment>
<evidence type="ECO:0000256" key="15">
    <source>
        <dbReference type="ARBA" id="ARBA00023211"/>
    </source>
</evidence>
<keyword evidence="9" id="KW-0735">Signal-anchor</keyword>
<gene>
    <name evidence="24" type="ORF">U0070_003870</name>
</gene>
<keyword evidence="10 21" id="KW-1133">Transmembrane helix</keyword>
<evidence type="ECO:0000256" key="18">
    <source>
        <dbReference type="ARBA" id="ARBA00042172"/>
    </source>
</evidence>
<dbReference type="Pfam" id="PF02709">
    <property type="entry name" value="Glyco_transf_7C"/>
    <property type="match status" value="1"/>
</dbReference>
<dbReference type="Proteomes" id="UP001488838">
    <property type="component" value="Unassembled WGS sequence"/>
</dbReference>